<dbReference type="PRINTS" id="PR01438">
    <property type="entry name" value="UNVRSLSTRESS"/>
</dbReference>
<protein>
    <submittedName>
        <fullName evidence="3">Universal stress family protein</fullName>
    </submittedName>
    <submittedName>
        <fullName evidence="4">Universal stress protein</fullName>
    </submittedName>
</protein>
<dbReference type="Gene3D" id="3.40.50.620">
    <property type="entry name" value="HUPs"/>
    <property type="match status" value="1"/>
</dbReference>
<organism evidence="3 5">
    <name type="scientific">Limosilactobacillus antri DSM 16041</name>
    <dbReference type="NCBI Taxonomy" id="525309"/>
    <lineage>
        <taxon>Bacteria</taxon>
        <taxon>Bacillati</taxon>
        <taxon>Bacillota</taxon>
        <taxon>Bacilli</taxon>
        <taxon>Lactobacillales</taxon>
        <taxon>Lactobacillaceae</taxon>
        <taxon>Limosilactobacillus</taxon>
    </lineage>
</organism>
<dbReference type="PANTHER" id="PTHR46268:SF6">
    <property type="entry name" value="UNIVERSAL STRESS PROTEIN UP12"/>
    <property type="match status" value="1"/>
</dbReference>
<dbReference type="STRING" id="525309.HMPREF0494_0595"/>
<dbReference type="InterPro" id="IPR014729">
    <property type="entry name" value="Rossmann-like_a/b/a_fold"/>
</dbReference>
<comment type="caution">
    <text evidence="3">The sequence shown here is derived from an EMBL/GenBank/DDBJ whole genome shotgun (WGS) entry which is preliminary data.</text>
</comment>
<dbReference type="Pfam" id="PF00582">
    <property type="entry name" value="Usp"/>
    <property type="match status" value="1"/>
</dbReference>
<keyword evidence="6" id="KW-1185">Reference proteome</keyword>
<dbReference type="SUPFAM" id="SSF52402">
    <property type="entry name" value="Adenine nucleotide alpha hydrolases-like"/>
    <property type="match status" value="1"/>
</dbReference>
<dbReference type="InterPro" id="IPR006015">
    <property type="entry name" value="Universal_stress_UspA"/>
</dbReference>
<dbReference type="PATRIC" id="fig|525309.8.peg.2201"/>
<dbReference type="HOGENOM" id="CLU_049301_16_0_9"/>
<dbReference type="EMBL" id="ACLL01000015">
    <property type="protein sequence ID" value="EEW54174.1"/>
    <property type="molecule type" value="Genomic_DNA"/>
</dbReference>
<evidence type="ECO:0000313" key="6">
    <source>
        <dbReference type="Proteomes" id="UP000051883"/>
    </source>
</evidence>
<dbReference type="EMBL" id="AZDK01000009">
    <property type="protein sequence ID" value="KRK60040.1"/>
    <property type="molecule type" value="Genomic_DNA"/>
</dbReference>
<reference evidence="4 6" key="2">
    <citation type="journal article" date="2015" name="Genome Announc.">
        <title>Expanding the biotechnology potential of lactobacilli through comparative genomics of 213 strains and associated genera.</title>
        <authorList>
            <person name="Sun Z."/>
            <person name="Harris H.M."/>
            <person name="McCann A."/>
            <person name="Guo C."/>
            <person name="Argimon S."/>
            <person name="Zhang W."/>
            <person name="Yang X."/>
            <person name="Jeffery I.B."/>
            <person name="Cooney J.C."/>
            <person name="Kagawa T.F."/>
            <person name="Liu W."/>
            <person name="Song Y."/>
            <person name="Salvetti E."/>
            <person name="Wrobel A."/>
            <person name="Rasinkangas P."/>
            <person name="Parkhill J."/>
            <person name="Rea M.C."/>
            <person name="O'Sullivan O."/>
            <person name="Ritari J."/>
            <person name="Douillard F.P."/>
            <person name="Paul Ross R."/>
            <person name="Yang R."/>
            <person name="Briner A.E."/>
            <person name="Felis G.E."/>
            <person name="de Vos W.M."/>
            <person name="Barrangou R."/>
            <person name="Klaenhammer T.R."/>
            <person name="Caufield P.W."/>
            <person name="Cui Y."/>
            <person name="Zhang H."/>
            <person name="O'Toole P.W."/>
        </authorList>
    </citation>
    <scope>NUCLEOTIDE SEQUENCE [LARGE SCALE GENOMIC DNA]</scope>
    <source>
        <strain evidence="4 6">DSM 16041</strain>
    </source>
</reference>
<gene>
    <name evidence="3" type="primary">uspA2</name>
    <name evidence="4" type="ORF">FC31_GL002121</name>
    <name evidence="3" type="ORF">HMPREF0494_0595</name>
</gene>
<feature type="domain" description="UspA" evidence="2">
    <location>
        <begin position="36"/>
        <end position="178"/>
    </location>
</feature>
<dbReference type="AlphaFoldDB" id="C8P5K3"/>
<evidence type="ECO:0000313" key="5">
    <source>
        <dbReference type="Proteomes" id="UP000003675"/>
    </source>
</evidence>
<sequence>MKRKQLAGLAANRTLTTLTTFNYNKGVFNMADNSQYQNILVAVDGSKATAAVLEAGIKAALRNRAHLDILTITQVDQLTDGYSTAGPSADQTYSAVHATRDRMDDLKQRAQAAGVTDVNIHIRFGNPKRVIAREFPADHHSDLIVIGASGLSGVERFMIGSVTNYVSRTARCDVLVVRAAGDTQR</sequence>
<dbReference type="PANTHER" id="PTHR46268">
    <property type="entry name" value="STRESS RESPONSE PROTEIN NHAX"/>
    <property type="match status" value="1"/>
</dbReference>
<reference evidence="3 5" key="1">
    <citation type="submission" date="2009-09" db="EMBL/GenBank/DDBJ databases">
        <authorList>
            <person name="Qin X."/>
            <person name="Bachman B."/>
            <person name="Battles P."/>
            <person name="Bell A."/>
            <person name="Bess C."/>
            <person name="Bickham C."/>
            <person name="Chaboub L."/>
            <person name="Chen D."/>
            <person name="Coyle M."/>
            <person name="Deiros D.R."/>
            <person name="Dinh H."/>
            <person name="Forbes L."/>
            <person name="Fowler G."/>
            <person name="Francisco L."/>
            <person name="Fu Q."/>
            <person name="Gubbala S."/>
            <person name="Hale W."/>
            <person name="Han Y."/>
            <person name="Hemphill L."/>
            <person name="Highlander S.K."/>
            <person name="Hirani K."/>
            <person name="Hogues M."/>
            <person name="Jackson L."/>
            <person name="Jakkamsetti A."/>
            <person name="Javaid M."/>
            <person name="Jiang H."/>
            <person name="Korchina V."/>
            <person name="Kovar C."/>
            <person name="Lara F."/>
            <person name="Lee S."/>
            <person name="Mata R."/>
            <person name="Mathew T."/>
            <person name="Moen C."/>
            <person name="Morales K."/>
            <person name="Munidasa M."/>
            <person name="Nazareth L."/>
            <person name="Ngo R."/>
            <person name="Nguyen L."/>
            <person name="Okwuonu G."/>
            <person name="Ongeri F."/>
            <person name="Patil S."/>
            <person name="Petrosino J."/>
            <person name="Pham C."/>
            <person name="Pham P."/>
            <person name="Pu L.-L."/>
            <person name="Puazo M."/>
            <person name="Raj R."/>
            <person name="Reid J."/>
            <person name="Rouhana J."/>
            <person name="Saada N."/>
            <person name="Shang Y."/>
            <person name="Simmons D."/>
            <person name="Thornton R."/>
            <person name="Warren J."/>
            <person name="Weissenberger G."/>
            <person name="Zhang J."/>
            <person name="Zhang L."/>
            <person name="Zhou C."/>
            <person name="Zhu D."/>
            <person name="Muzny D."/>
            <person name="Worley K."/>
            <person name="Gibbs R."/>
        </authorList>
    </citation>
    <scope>NUCLEOTIDE SEQUENCE [LARGE SCALE GENOMIC DNA]</scope>
    <source>
        <strain evidence="3 5">DSM 16041</strain>
    </source>
</reference>
<proteinExistence type="inferred from homology"/>
<name>C8P5K3_9LACO</name>
<dbReference type="InterPro" id="IPR006016">
    <property type="entry name" value="UspA"/>
</dbReference>
<evidence type="ECO:0000256" key="1">
    <source>
        <dbReference type="ARBA" id="ARBA00008791"/>
    </source>
</evidence>
<evidence type="ECO:0000259" key="2">
    <source>
        <dbReference type="Pfam" id="PF00582"/>
    </source>
</evidence>
<dbReference type="eggNOG" id="COG0589">
    <property type="taxonomic scope" value="Bacteria"/>
</dbReference>
<dbReference type="Proteomes" id="UP000003675">
    <property type="component" value="Unassembled WGS sequence"/>
</dbReference>
<evidence type="ECO:0000313" key="4">
    <source>
        <dbReference type="EMBL" id="KRK60040.1"/>
    </source>
</evidence>
<dbReference type="Proteomes" id="UP000051883">
    <property type="component" value="Unassembled WGS sequence"/>
</dbReference>
<dbReference type="CDD" id="cd00293">
    <property type="entry name" value="USP-like"/>
    <property type="match status" value="1"/>
</dbReference>
<accession>C8P5K3</accession>
<evidence type="ECO:0000313" key="3">
    <source>
        <dbReference type="EMBL" id="EEW54174.1"/>
    </source>
</evidence>
<comment type="similarity">
    <text evidence="1">Belongs to the universal stress protein A family.</text>
</comment>